<dbReference type="AlphaFoldDB" id="A0A0P7YSY1"/>
<comment type="catalytic activity">
    <reaction evidence="1">
        <text>ATP + protein L-histidine = ADP + protein N-phospho-L-histidine.</text>
        <dbReference type="EC" id="2.7.13.3"/>
    </reaction>
</comment>
<keyword evidence="5 8" id="KW-0418">Kinase</keyword>
<dbReference type="PROSITE" id="PS50109">
    <property type="entry name" value="HIS_KIN"/>
    <property type="match status" value="1"/>
</dbReference>
<organism evidence="8 9">
    <name type="scientific">Phormidesmis priestleyi Ana</name>
    <dbReference type="NCBI Taxonomy" id="1666911"/>
    <lineage>
        <taxon>Bacteria</taxon>
        <taxon>Bacillati</taxon>
        <taxon>Cyanobacteriota</taxon>
        <taxon>Cyanophyceae</taxon>
        <taxon>Leptolyngbyales</taxon>
        <taxon>Leptolyngbyaceae</taxon>
        <taxon>Phormidesmis</taxon>
    </lineage>
</organism>
<dbReference type="InterPro" id="IPR004358">
    <property type="entry name" value="Sig_transdc_His_kin-like_C"/>
</dbReference>
<dbReference type="InterPro" id="IPR003661">
    <property type="entry name" value="HisK_dim/P_dom"/>
</dbReference>
<protein>
    <recommendedName>
        <fullName evidence="2">histidine kinase</fullName>
        <ecNumber evidence="2">2.7.13.3</ecNumber>
    </recommendedName>
</protein>
<dbReference type="Pfam" id="PF14361">
    <property type="entry name" value="RsbRD_N"/>
    <property type="match status" value="1"/>
</dbReference>
<dbReference type="SUPFAM" id="SSF55874">
    <property type="entry name" value="ATPase domain of HSP90 chaperone/DNA topoisomerase II/histidine kinase"/>
    <property type="match status" value="1"/>
</dbReference>
<dbReference type="GO" id="GO:0000155">
    <property type="term" value="F:phosphorelay sensor kinase activity"/>
    <property type="evidence" value="ECO:0007669"/>
    <property type="project" value="InterPro"/>
</dbReference>
<dbReference type="InterPro" id="IPR050736">
    <property type="entry name" value="Sensor_HK_Regulatory"/>
</dbReference>
<evidence type="ECO:0000259" key="7">
    <source>
        <dbReference type="PROSITE" id="PS50109"/>
    </source>
</evidence>
<dbReference type="InterPro" id="IPR005467">
    <property type="entry name" value="His_kinase_dom"/>
</dbReference>
<evidence type="ECO:0000313" key="8">
    <source>
        <dbReference type="EMBL" id="KPQ33697.1"/>
    </source>
</evidence>
<comment type="caution">
    <text evidence="8">The sequence shown here is derived from an EMBL/GenBank/DDBJ whole genome shotgun (WGS) entry which is preliminary data.</text>
</comment>
<evidence type="ECO:0000256" key="2">
    <source>
        <dbReference type="ARBA" id="ARBA00012438"/>
    </source>
</evidence>
<dbReference type="SMART" id="SM00388">
    <property type="entry name" value="HisKA"/>
    <property type="match status" value="1"/>
</dbReference>
<dbReference type="Pfam" id="PF00512">
    <property type="entry name" value="HisKA"/>
    <property type="match status" value="1"/>
</dbReference>
<dbReference type="InterPro" id="IPR036097">
    <property type="entry name" value="HisK_dim/P_sf"/>
</dbReference>
<dbReference type="EMBL" id="LJZR01000028">
    <property type="protein sequence ID" value="KPQ33697.1"/>
    <property type="molecule type" value="Genomic_DNA"/>
</dbReference>
<dbReference type="PANTHER" id="PTHR43711:SF26">
    <property type="entry name" value="SENSOR HISTIDINE KINASE RCSC"/>
    <property type="match status" value="1"/>
</dbReference>
<dbReference type="SMART" id="SM00387">
    <property type="entry name" value="HATPase_c"/>
    <property type="match status" value="1"/>
</dbReference>
<sequence>MNDLGKALLNKVDHIIEIWVDEVRRDMEIESNRGMTYEAVHNGLPDVLASVAKLLTPAFSETKEQVLEEEALAHGKVRAEQGFDIAEVVREYRTLRNILLTELESDLRTGTVEEAIRAIRKIDAVLDDAVMVSMECYVNRRMVSLGKMHAQLLLTNQELTRLVQAHKDNVSHLAHELKNPLNSIISFSSILLRKQQKQLAETTDEPMEMQQVERILTNGQQLLRLINNTLETSRSESQQLTLTMEPVAVPELIKSVVEALEPSISDKPVTLSWNCQQAPDYAMIDGLRLQQILTNLVSNAIRYTDEGSVEVICYTQGDDLWAIAVSDTGRGLSVEHQSKIFEPYFRVGSSEDYLPESSGLGLTIVNKMVQLLGGTIEVESTLGGGSVFKVVFPLNVDCPPS</sequence>
<name>A0A0P7YSY1_9CYAN</name>
<dbReference type="Proteomes" id="UP000050465">
    <property type="component" value="Unassembled WGS sequence"/>
</dbReference>
<dbReference type="STRING" id="1666911.HLUCCA11_17645"/>
<evidence type="ECO:0000256" key="5">
    <source>
        <dbReference type="ARBA" id="ARBA00022777"/>
    </source>
</evidence>
<dbReference type="InterPro" id="IPR036890">
    <property type="entry name" value="HATPase_C_sf"/>
</dbReference>
<keyword evidence="4" id="KW-0808">Transferase</keyword>
<reference evidence="8 9" key="1">
    <citation type="submission" date="2015-09" db="EMBL/GenBank/DDBJ databases">
        <title>Identification and resolution of microdiversity through metagenomic sequencing of parallel consortia.</title>
        <authorList>
            <person name="Nelson W.C."/>
            <person name="Romine M.F."/>
            <person name="Lindemann S.R."/>
        </authorList>
    </citation>
    <scope>NUCLEOTIDE SEQUENCE [LARGE SCALE GENOMIC DNA]</scope>
    <source>
        <strain evidence="8">Ana</strain>
    </source>
</reference>
<dbReference type="CDD" id="cd00082">
    <property type="entry name" value="HisKA"/>
    <property type="match status" value="1"/>
</dbReference>
<dbReference type="PRINTS" id="PR00344">
    <property type="entry name" value="BCTRLSENSOR"/>
</dbReference>
<dbReference type="PATRIC" id="fig|1666911.3.peg.1328"/>
<keyword evidence="6" id="KW-0902">Two-component regulatory system</keyword>
<accession>A0A0P7YSY1</accession>
<evidence type="ECO:0000256" key="4">
    <source>
        <dbReference type="ARBA" id="ARBA00022679"/>
    </source>
</evidence>
<evidence type="ECO:0000313" key="9">
    <source>
        <dbReference type="Proteomes" id="UP000050465"/>
    </source>
</evidence>
<keyword evidence="3" id="KW-0597">Phosphoprotein</keyword>
<dbReference type="EC" id="2.7.13.3" evidence="2"/>
<dbReference type="PANTHER" id="PTHR43711">
    <property type="entry name" value="TWO-COMPONENT HISTIDINE KINASE"/>
    <property type="match status" value="1"/>
</dbReference>
<proteinExistence type="predicted"/>
<dbReference type="Gene3D" id="3.30.565.10">
    <property type="entry name" value="Histidine kinase-like ATPase, C-terminal domain"/>
    <property type="match status" value="1"/>
</dbReference>
<dbReference type="InterPro" id="IPR025751">
    <property type="entry name" value="RsbRD_N_dom"/>
</dbReference>
<gene>
    <name evidence="8" type="ORF">HLUCCA11_17645</name>
</gene>
<feature type="domain" description="Histidine kinase" evidence="7">
    <location>
        <begin position="172"/>
        <end position="396"/>
    </location>
</feature>
<dbReference type="InterPro" id="IPR003594">
    <property type="entry name" value="HATPase_dom"/>
</dbReference>
<evidence type="ECO:0000256" key="1">
    <source>
        <dbReference type="ARBA" id="ARBA00000085"/>
    </source>
</evidence>
<evidence type="ECO:0000256" key="6">
    <source>
        <dbReference type="ARBA" id="ARBA00023012"/>
    </source>
</evidence>
<dbReference type="Pfam" id="PF02518">
    <property type="entry name" value="HATPase_c"/>
    <property type="match status" value="1"/>
</dbReference>
<dbReference type="Gene3D" id="1.10.287.130">
    <property type="match status" value="1"/>
</dbReference>
<dbReference type="SUPFAM" id="SSF47384">
    <property type="entry name" value="Homodimeric domain of signal transducing histidine kinase"/>
    <property type="match status" value="1"/>
</dbReference>
<evidence type="ECO:0000256" key="3">
    <source>
        <dbReference type="ARBA" id="ARBA00022553"/>
    </source>
</evidence>